<dbReference type="Proteomes" id="UP001165381">
    <property type="component" value="Unassembled WGS sequence"/>
</dbReference>
<dbReference type="EMBL" id="JAMFLZ010000001">
    <property type="protein sequence ID" value="MCL6293615.1"/>
    <property type="molecule type" value="Genomic_DNA"/>
</dbReference>
<gene>
    <name evidence="1" type="ORF">M3P09_01340</name>
</gene>
<organism evidence="1 2">
    <name type="scientific">Jejuia spongiicola</name>
    <dbReference type="NCBI Taxonomy" id="2942207"/>
    <lineage>
        <taxon>Bacteria</taxon>
        <taxon>Pseudomonadati</taxon>
        <taxon>Bacteroidota</taxon>
        <taxon>Flavobacteriia</taxon>
        <taxon>Flavobacteriales</taxon>
        <taxon>Flavobacteriaceae</taxon>
        <taxon>Jejuia</taxon>
    </lineage>
</organism>
<sequence length="118" mass="13608">MEDIYTIYYNSFGIAFQWKRCAVKDLKKIQLVFRNTGLFLTPNELIQFSKNIKKSLNQSLKCDECSNQNSCKSILLEAPNTQTSFAMNYSELKEMDDLVSGTCFQLNLNELLEKLITS</sequence>
<name>A0ABT0Q9I4_9FLAO</name>
<dbReference type="Pfam" id="PF20391">
    <property type="entry name" value="DUF6686"/>
    <property type="match status" value="1"/>
</dbReference>
<keyword evidence="2" id="KW-1185">Reference proteome</keyword>
<reference evidence="1" key="1">
    <citation type="submission" date="2022-05" db="EMBL/GenBank/DDBJ databases">
        <authorList>
            <person name="Park J.-S."/>
        </authorList>
    </citation>
    <scope>NUCLEOTIDE SEQUENCE</scope>
    <source>
        <strain evidence="1">2012CJ34-3</strain>
    </source>
</reference>
<evidence type="ECO:0000313" key="1">
    <source>
        <dbReference type="EMBL" id="MCL6293615.1"/>
    </source>
</evidence>
<dbReference type="InterPro" id="IPR046508">
    <property type="entry name" value="DUF6686"/>
</dbReference>
<dbReference type="RefSeq" id="WP_099565002.1">
    <property type="nucleotide sequence ID" value="NZ_JAMFLZ010000001.1"/>
</dbReference>
<accession>A0ABT0Q9I4</accession>
<comment type="caution">
    <text evidence="1">The sequence shown here is derived from an EMBL/GenBank/DDBJ whole genome shotgun (WGS) entry which is preliminary data.</text>
</comment>
<proteinExistence type="predicted"/>
<evidence type="ECO:0000313" key="2">
    <source>
        <dbReference type="Proteomes" id="UP001165381"/>
    </source>
</evidence>
<protein>
    <submittedName>
        <fullName evidence="1">Uncharacterized protein</fullName>
    </submittedName>
</protein>